<dbReference type="CDD" id="cd01285">
    <property type="entry name" value="nucleoside_deaminase"/>
    <property type="match status" value="1"/>
</dbReference>
<dbReference type="RefSeq" id="WP_189548169.1">
    <property type="nucleotide sequence ID" value="NZ_BMTF01000050.1"/>
</dbReference>
<comment type="caution">
    <text evidence="4">The sequence shown here is derived from an EMBL/GenBank/DDBJ whole genome shotgun (WGS) entry which is preliminary data.</text>
</comment>
<accession>A0ABQ2W946</accession>
<dbReference type="Pfam" id="PF00383">
    <property type="entry name" value="dCMP_cyt_deam_1"/>
    <property type="match status" value="1"/>
</dbReference>
<evidence type="ECO:0000313" key="5">
    <source>
        <dbReference type="Proteomes" id="UP000660675"/>
    </source>
</evidence>
<gene>
    <name evidence="4" type="ORF">GCM10015535_68770</name>
</gene>
<evidence type="ECO:0000256" key="2">
    <source>
        <dbReference type="ARBA" id="ARBA00022833"/>
    </source>
</evidence>
<dbReference type="EMBL" id="BMTF01000050">
    <property type="protein sequence ID" value="GGV97424.1"/>
    <property type="molecule type" value="Genomic_DNA"/>
</dbReference>
<name>A0ABQ2W946_9ACTN</name>
<dbReference type="PANTHER" id="PTHR11079:SF179">
    <property type="entry name" value="TRNA(ADENINE(34)) DEAMINASE, CHLOROPLASTIC"/>
    <property type="match status" value="1"/>
</dbReference>
<dbReference type="PROSITE" id="PS51747">
    <property type="entry name" value="CYT_DCMP_DEAMINASES_2"/>
    <property type="match status" value="1"/>
</dbReference>
<evidence type="ECO:0000259" key="3">
    <source>
        <dbReference type="PROSITE" id="PS51747"/>
    </source>
</evidence>
<dbReference type="PROSITE" id="PS00903">
    <property type="entry name" value="CYT_DCMP_DEAMINASES_1"/>
    <property type="match status" value="1"/>
</dbReference>
<feature type="domain" description="CMP/dCMP-type deaminase" evidence="3">
    <location>
        <begin position="6"/>
        <end position="121"/>
    </location>
</feature>
<keyword evidence="2" id="KW-0862">Zinc</keyword>
<proteinExistence type="predicted"/>
<dbReference type="Proteomes" id="UP000660675">
    <property type="component" value="Unassembled WGS sequence"/>
</dbReference>
<dbReference type="Gene3D" id="3.40.140.10">
    <property type="entry name" value="Cytidine Deaminase, domain 2"/>
    <property type="match status" value="1"/>
</dbReference>
<dbReference type="InterPro" id="IPR016192">
    <property type="entry name" value="APOBEC/CMP_deaminase_Zn-bd"/>
</dbReference>
<reference evidence="5" key="1">
    <citation type="journal article" date="2019" name="Int. J. Syst. Evol. Microbiol.">
        <title>The Global Catalogue of Microorganisms (GCM) 10K type strain sequencing project: providing services to taxonomists for standard genome sequencing and annotation.</title>
        <authorList>
            <consortium name="The Broad Institute Genomics Platform"/>
            <consortium name="The Broad Institute Genome Sequencing Center for Infectious Disease"/>
            <person name="Wu L."/>
            <person name="Ma J."/>
        </authorList>
    </citation>
    <scope>NUCLEOTIDE SEQUENCE [LARGE SCALE GENOMIC DNA]</scope>
    <source>
        <strain evidence="5">JCM 4376</strain>
    </source>
</reference>
<dbReference type="InterPro" id="IPR002125">
    <property type="entry name" value="CMP_dCMP_dom"/>
</dbReference>
<dbReference type="PANTHER" id="PTHR11079">
    <property type="entry name" value="CYTOSINE DEAMINASE FAMILY MEMBER"/>
    <property type="match status" value="1"/>
</dbReference>
<organism evidence="4 5">
    <name type="scientific">Streptomyces gelaticus</name>
    <dbReference type="NCBI Taxonomy" id="285446"/>
    <lineage>
        <taxon>Bacteria</taxon>
        <taxon>Bacillati</taxon>
        <taxon>Actinomycetota</taxon>
        <taxon>Actinomycetes</taxon>
        <taxon>Kitasatosporales</taxon>
        <taxon>Streptomycetaceae</taxon>
        <taxon>Streptomyces</taxon>
    </lineage>
</organism>
<dbReference type="InterPro" id="IPR016193">
    <property type="entry name" value="Cytidine_deaminase-like"/>
</dbReference>
<evidence type="ECO:0000256" key="1">
    <source>
        <dbReference type="ARBA" id="ARBA00022723"/>
    </source>
</evidence>
<evidence type="ECO:0000313" key="4">
    <source>
        <dbReference type="EMBL" id="GGV97424.1"/>
    </source>
</evidence>
<keyword evidence="5" id="KW-1185">Reference proteome</keyword>
<keyword evidence="1" id="KW-0479">Metal-binding</keyword>
<protein>
    <submittedName>
        <fullName evidence="4">tRNA-specific adenosine deaminase</fullName>
    </submittedName>
</protein>
<sequence>MSTSTLTDIDYLRRAITVSRSARDNGNHPFGAILVAPDGTIALEAENSVTANNDVTHHAETNLVRLASRTIPLDQLAEYTLYTSCEPCAMCTGAIFWAGIGRVVYALSETRLYAITGANPDNPVLAHPCRLIFADGGRPTDVSGPHIEDEAAIPHQDFWN</sequence>
<dbReference type="SUPFAM" id="SSF53927">
    <property type="entry name" value="Cytidine deaminase-like"/>
    <property type="match status" value="1"/>
</dbReference>